<dbReference type="AlphaFoldDB" id="A0A3G2CD45"/>
<protein>
    <submittedName>
        <fullName evidence="1">Uncharacterized protein</fullName>
    </submittedName>
</protein>
<geneLocation type="plasmid" evidence="1">
    <name>p02085-tetA</name>
</geneLocation>
<accession>A0A3G2CD45</accession>
<reference evidence="1" key="1">
    <citation type="submission" date="2018-06" db="EMBL/GenBank/DDBJ databases">
        <title>Complete sequence of p02085-tetA.</title>
        <authorList>
            <person name="Jing Y."/>
            <person name="Luo Y."/>
            <person name="Zhou D."/>
        </authorList>
    </citation>
    <scope>NUCLEOTIDE SEQUENCE</scope>
    <source>
        <strain evidence="1">1509-02085</strain>
        <plasmid evidence="1">p02085-tetA</plasmid>
    </source>
</reference>
<dbReference type="EMBL" id="MH477637">
    <property type="protein sequence ID" value="AYM50552.1"/>
    <property type="molecule type" value="Genomic_DNA"/>
</dbReference>
<organism evidence="1">
    <name type="scientific">Citrobacter freundii</name>
    <dbReference type="NCBI Taxonomy" id="546"/>
    <lineage>
        <taxon>Bacteria</taxon>
        <taxon>Pseudomonadati</taxon>
        <taxon>Pseudomonadota</taxon>
        <taxon>Gammaproteobacteria</taxon>
        <taxon>Enterobacterales</taxon>
        <taxon>Enterobacteriaceae</taxon>
        <taxon>Citrobacter</taxon>
        <taxon>Citrobacter freundii complex</taxon>
    </lineage>
</organism>
<evidence type="ECO:0000313" key="1">
    <source>
        <dbReference type="EMBL" id="AYM50552.1"/>
    </source>
</evidence>
<keyword evidence="1" id="KW-0614">Plasmid</keyword>
<proteinExistence type="predicted"/>
<name>A0A3G2CD45_CITFR</name>
<sequence length="44" mass="4894">MCLRGKPKMVAIGALMRKLVHWCYGVLKTGTVFNDEGLKQVLST</sequence>